<accession>A0A8J2SEV5</accession>
<dbReference type="AlphaFoldDB" id="A0A8J2SEV5"/>
<feature type="domain" description="AB hydrolase-1" evidence="2">
    <location>
        <begin position="375"/>
        <end position="467"/>
    </location>
</feature>
<keyword evidence="5" id="KW-1185">Reference proteome</keyword>
<dbReference type="PANTHER" id="PTHR32268:SF15">
    <property type="entry name" value="HOMOSERINE ACETYLTRANSFERASE FAMILY PROTEIN (AFU_ORTHOLOGUE AFUA_1G15350)"/>
    <property type="match status" value="1"/>
</dbReference>
<sequence length="629" mass="67272">MPLRIAITGVAGRLGAAISKALKKDARVEVVAGLDVIAGKEVTQTADLAAGGFRLPGCDVVVHAAALPGPSRTPPPGVDATLGERLESANIIGLEDAAPVDLLINNVSSTMRVLEAAADAGAARVVLSSSAFAMGWAHDPRAFLPETLPLTDDTPPRPHEAYGLSKALGDEIGASYARSSGLEVCSLRFTNVVKREVFDRMPWAYSEDIPLLQWAWCHEDDVVDAHAIAATAPASQLFDGAEPRYTSLLVAAASTRFAQSTADLLAERFGARAPAFRGQGNDSILDASRARRALKPWRPRCWRRGFASAAAVAARDDPAVEYLDIGGFELDSGATLPQHARLAYRVFSDGEGPLVLQPTSFGAVHTELEADASMLDEAFGEDATVVAVNMLGNGVSFSPGDGGYPDLVSIDDNARLQKKLVDDVFDGRQLSLAYGYSMGGMQALAFVRLFPDAAARVMCVCGAAGCEAYNAVFLEALLAVLAGGGTREEKLRAFGTVYAGWGVGYQFYRDEIWREGFESLEDFVERSYVGGFARDDPDDLRAMVRTWRAAPPAPPGLEDIKARVLLAPCDTDAYFRVSEVVDLAQRIPGAVVRPLASPYGHRAGDPQRPGMEAEREWLRGAVSRFREGD</sequence>
<dbReference type="Gene3D" id="3.40.50.720">
    <property type="entry name" value="NAD(P)-binding Rossmann-like Domain"/>
    <property type="match status" value="1"/>
</dbReference>
<dbReference type="InterPro" id="IPR001509">
    <property type="entry name" value="Epimerase_deHydtase"/>
</dbReference>
<evidence type="ECO:0000256" key="1">
    <source>
        <dbReference type="ARBA" id="ARBA00006886"/>
    </source>
</evidence>
<dbReference type="InterPro" id="IPR008220">
    <property type="entry name" value="HAT_MetX-like"/>
</dbReference>
<dbReference type="Pfam" id="PF00561">
    <property type="entry name" value="Abhydrolase_1"/>
    <property type="match status" value="1"/>
</dbReference>
<evidence type="ECO:0000313" key="4">
    <source>
        <dbReference type="EMBL" id="CAH0366299.1"/>
    </source>
</evidence>
<organism evidence="4 5">
    <name type="scientific">Pelagomonas calceolata</name>
    <dbReference type="NCBI Taxonomy" id="35677"/>
    <lineage>
        <taxon>Eukaryota</taxon>
        <taxon>Sar</taxon>
        <taxon>Stramenopiles</taxon>
        <taxon>Ochrophyta</taxon>
        <taxon>Pelagophyceae</taxon>
        <taxon>Pelagomonadales</taxon>
        <taxon>Pelagomonadaceae</taxon>
        <taxon>Pelagomonas</taxon>
    </lineage>
</organism>
<evidence type="ECO:0000313" key="5">
    <source>
        <dbReference type="Proteomes" id="UP000789595"/>
    </source>
</evidence>
<dbReference type="SUPFAM" id="SSF53474">
    <property type="entry name" value="alpha/beta-Hydrolases"/>
    <property type="match status" value="1"/>
</dbReference>
<dbReference type="SUPFAM" id="SSF51735">
    <property type="entry name" value="NAD(P)-binding Rossmann-fold domains"/>
    <property type="match status" value="1"/>
</dbReference>
<dbReference type="InterPro" id="IPR029058">
    <property type="entry name" value="AB_hydrolase_fold"/>
</dbReference>
<gene>
    <name evidence="4" type="ORF">PECAL_1P27830</name>
</gene>
<proteinExistence type="inferred from homology"/>
<dbReference type="EMBL" id="CAKKNE010000001">
    <property type="protein sequence ID" value="CAH0366299.1"/>
    <property type="molecule type" value="Genomic_DNA"/>
</dbReference>
<dbReference type="Pfam" id="PF01370">
    <property type="entry name" value="Epimerase"/>
    <property type="match status" value="1"/>
</dbReference>
<dbReference type="Gene3D" id="3.40.50.1820">
    <property type="entry name" value="alpha/beta hydrolase"/>
    <property type="match status" value="1"/>
</dbReference>
<evidence type="ECO:0000259" key="3">
    <source>
        <dbReference type="Pfam" id="PF01370"/>
    </source>
</evidence>
<dbReference type="InterPro" id="IPR036291">
    <property type="entry name" value="NAD(P)-bd_dom_sf"/>
</dbReference>
<name>A0A8J2SEV5_9STRA</name>
<dbReference type="PANTHER" id="PTHR32268">
    <property type="entry name" value="HOMOSERINE O-ACETYLTRANSFERASE"/>
    <property type="match status" value="1"/>
</dbReference>
<feature type="domain" description="NAD-dependent epimerase/dehydratase" evidence="3">
    <location>
        <begin position="97"/>
        <end position="234"/>
    </location>
</feature>
<reference evidence="4" key="1">
    <citation type="submission" date="2021-11" db="EMBL/GenBank/DDBJ databases">
        <authorList>
            <consortium name="Genoscope - CEA"/>
            <person name="William W."/>
        </authorList>
    </citation>
    <scope>NUCLEOTIDE SEQUENCE</scope>
</reference>
<evidence type="ECO:0000259" key="2">
    <source>
        <dbReference type="Pfam" id="PF00561"/>
    </source>
</evidence>
<dbReference type="GO" id="GO:0016747">
    <property type="term" value="F:acyltransferase activity, transferring groups other than amino-acyl groups"/>
    <property type="evidence" value="ECO:0007669"/>
    <property type="project" value="InterPro"/>
</dbReference>
<protein>
    <recommendedName>
        <fullName evidence="6">AB hydrolase-1 domain-containing protein</fullName>
    </recommendedName>
</protein>
<comment type="caution">
    <text evidence="4">The sequence shown here is derived from an EMBL/GenBank/DDBJ whole genome shotgun (WGS) entry which is preliminary data.</text>
</comment>
<comment type="similarity">
    <text evidence="1">Belongs to the AB hydrolase superfamily. MetX family.</text>
</comment>
<dbReference type="InterPro" id="IPR000073">
    <property type="entry name" value="AB_hydrolase_1"/>
</dbReference>
<dbReference type="OrthoDB" id="444135at2759"/>
<dbReference type="Proteomes" id="UP000789595">
    <property type="component" value="Unassembled WGS sequence"/>
</dbReference>
<evidence type="ECO:0008006" key="6">
    <source>
        <dbReference type="Google" id="ProtNLM"/>
    </source>
</evidence>
<dbReference type="CDD" id="cd08946">
    <property type="entry name" value="SDR_e"/>
    <property type="match status" value="1"/>
</dbReference>